<dbReference type="Proteomes" id="UP000532373">
    <property type="component" value="Unassembled WGS sequence"/>
</dbReference>
<name>A0A8E1WDG8_9HYPH</name>
<dbReference type="EMBL" id="JACHGI010000002">
    <property type="protein sequence ID" value="MBB6465619.1"/>
    <property type="molecule type" value="Genomic_DNA"/>
</dbReference>
<dbReference type="AlphaFoldDB" id="A0A8E1WDG8"/>
<gene>
    <name evidence="1" type="ORF">HNQ96_001477</name>
</gene>
<proteinExistence type="predicted"/>
<organism evidence="1 2">
    <name type="scientific">Aminobacter carboxidus</name>
    <dbReference type="NCBI Taxonomy" id="376165"/>
    <lineage>
        <taxon>Bacteria</taxon>
        <taxon>Pseudomonadati</taxon>
        <taxon>Pseudomonadota</taxon>
        <taxon>Alphaproteobacteria</taxon>
        <taxon>Hyphomicrobiales</taxon>
        <taxon>Phyllobacteriaceae</taxon>
        <taxon>Aminobacter</taxon>
    </lineage>
</organism>
<protein>
    <submittedName>
        <fullName evidence="1">Uncharacterized protein</fullName>
    </submittedName>
</protein>
<reference evidence="1 2" key="1">
    <citation type="submission" date="2020-08" db="EMBL/GenBank/DDBJ databases">
        <title>Genomic Encyclopedia of Type Strains, Phase IV (KMG-IV): sequencing the most valuable type-strain genomes for metagenomic binning, comparative biology and taxonomic classification.</title>
        <authorList>
            <person name="Goeker M."/>
        </authorList>
    </citation>
    <scope>NUCLEOTIDE SEQUENCE [LARGE SCALE GENOMIC DNA]</scope>
    <source>
        <strain evidence="1 2">DSM 17454</strain>
    </source>
</reference>
<comment type="caution">
    <text evidence="1">The sequence shown here is derived from an EMBL/GenBank/DDBJ whole genome shotgun (WGS) entry which is preliminary data.</text>
</comment>
<accession>A0A8E1WDG8</accession>
<sequence>MVAIAFCQDTDYMQLVRIPELKYGRNLPISL</sequence>
<evidence type="ECO:0000313" key="2">
    <source>
        <dbReference type="Proteomes" id="UP000532373"/>
    </source>
</evidence>
<evidence type="ECO:0000313" key="1">
    <source>
        <dbReference type="EMBL" id="MBB6465619.1"/>
    </source>
</evidence>